<name>A0A1H9VU08_9PSEU</name>
<evidence type="ECO:0008006" key="5">
    <source>
        <dbReference type="Google" id="ProtNLM"/>
    </source>
</evidence>
<dbReference type="RefSeq" id="WP_143073579.1">
    <property type="nucleotide sequence ID" value="NZ_FOGI01000009.1"/>
</dbReference>
<dbReference type="PROSITE" id="PS51257">
    <property type="entry name" value="PROKAR_LIPOPROTEIN"/>
    <property type="match status" value="1"/>
</dbReference>
<feature type="transmembrane region" description="Helical" evidence="2">
    <location>
        <begin position="347"/>
        <end position="367"/>
    </location>
</feature>
<feature type="transmembrane region" description="Helical" evidence="2">
    <location>
        <begin position="295"/>
        <end position="312"/>
    </location>
</feature>
<feature type="transmembrane region" description="Helical" evidence="2">
    <location>
        <begin position="236"/>
        <end position="254"/>
    </location>
</feature>
<evidence type="ECO:0000256" key="1">
    <source>
        <dbReference type="SAM" id="MobiDB-lite"/>
    </source>
</evidence>
<evidence type="ECO:0000313" key="3">
    <source>
        <dbReference type="EMBL" id="SES25008.1"/>
    </source>
</evidence>
<protein>
    <recommendedName>
        <fullName evidence="5">4-amino-4-deoxy-L-arabinose transferase</fullName>
    </recommendedName>
</protein>
<feature type="transmembrane region" description="Helical" evidence="2">
    <location>
        <begin position="324"/>
        <end position="341"/>
    </location>
</feature>
<feature type="transmembrane region" description="Helical" evidence="2">
    <location>
        <begin position="379"/>
        <end position="397"/>
    </location>
</feature>
<keyword evidence="2" id="KW-0812">Transmembrane</keyword>
<dbReference type="EMBL" id="FOGI01000009">
    <property type="protein sequence ID" value="SES25008.1"/>
    <property type="molecule type" value="Genomic_DNA"/>
</dbReference>
<keyword evidence="2" id="KW-0472">Membrane</keyword>
<feature type="transmembrane region" description="Helical" evidence="2">
    <location>
        <begin position="26"/>
        <end position="49"/>
    </location>
</feature>
<dbReference type="AlphaFoldDB" id="A0A1H9VU08"/>
<gene>
    <name evidence="3" type="ORF">SAMN04487818_10973</name>
</gene>
<reference evidence="4" key="1">
    <citation type="submission" date="2016-10" db="EMBL/GenBank/DDBJ databases">
        <authorList>
            <person name="Varghese N."/>
            <person name="Submissions S."/>
        </authorList>
    </citation>
    <scope>NUCLEOTIDE SEQUENCE [LARGE SCALE GENOMIC DNA]</scope>
    <source>
        <strain evidence="4">DSM 44260</strain>
    </source>
</reference>
<accession>A0A1H9VU08</accession>
<feature type="region of interest" description="Disordered" evidence="1">
    <location>
        <begin position="1"/>
        <end position="21"/>
    </location>
</feature>
<organism evidence="3 4">
    <name type="scientific">Actinokineospora terrae</name>
    <dbReference type="NCBI Taxonomy" id="155974"/>
    <lineage>
        <taxon>Bacteria</taxon>
        <taxon>Bacillati</taxon>
        <taxon>Actinomycetota</taxon>
        <taxon>Actinomycetes</taxon>
        <taxon>Pseudonocardiales</taxon>
        <taxon>Pseudonocardiaceae</taxon>
        <taxon>Actinokineospora</taxon>
    </lineage>
</organism>
<keyword evidence="4" id="KW-1185">Reference proteome</keyword>
<keyword evidence="2" id="KW-1133">Transmembrane helix</keyword>
<feature type="transmembrane region" description="Helical" evidence="2">
    <location>
        <begin position="61"/>
        <end position="79"/>
    </location>
</feature>
<feature type="transmembrane region" description="Helical" evidence="2">
    <location>
        <begin position="199"/>
        <end position="224"/>
    </location>
</feature>
<proteinExistence type="predicted"/>
<feature type="transmembrane region" description="Helical" evidence="2">
    <location>
        <begin position="157"/>
        <end position="179"/>
    </location>
</feature>
<dbReference type="STRING" id="155974.SAMN04487818_10973"/>
<evidence type="ECO:0000256" key="2">
    <source>
        <dbReference type="SAM" id="Phobius"/>
    </source>
</evidence>
<dbReference type="Proteomes" id="UP000199051">
    <property type="component" value="Unassembled WGS sequence"/>
</dbReference>
<feature type="transmembrane region" description="Helical" evidence="2">
    <location>
        <begin position="130"/>
        <end position="150"/>
    </location>
</feature>
<evidence type="ECO:0000313" key="4">
    <source>
        <dbReference type="Proteomes" id="UP000199051"/>
    </source>
</evidence>
<sequence>MRTSARPTPAPDRPAAGPGASTRSPVWLTATAVACVLAVIRIAVVAVTPYSTAVGLFDDDAFYYFGVAGHIAAGDGSTFNGLDPTNGYHPLWLLILVPVFSITNGKAALVAVTLVSSVLAIASGRQIDRIGVITGRPVVVTLCAAPLLVVGAAGPSFWYSGMETGLLLLALLWLAATYLRTDGFTAADFGPAAARKVGVLVAIAVLARLDTVFPMAVLAVVAVVSWNRAGKPWLRLGLSMAAVPAAALVAYLVVNQALFHTPLPVSGQAKAIGSSGFNTDTIGQFLTSPVLFGQSTYLDAIGLAVVIGALVARATGGIGLAARFGAVVLAGGVLTVGYYAFTSSWQLWPWYFSSAPLAVALAGPAVVDKWAKWVPARKVAALALVLVVVAAVGANAVRSGKGGVARSAFIEAGPAVAAQIDALAPAGEPIAMGDRAGSVGYHLHRPVVHLEGLVNSAEYLDALKNGTVHHFLATRGVALYARGDNDPGTPDENNPGCVRFTEPQQGGGTKVDIVVCDKDLLLTTPVADGTSYRVWRYEVNLNR</sequence>
<feature type="transmembrane region" description="Helical" evidence="2">
    <location>
        <begin position="91"/>
        <end position="124"/>
    </location>
</feature>